<evidence type="ECO:0000313" key="1">
    <source>
        <dbReference type="EMBL" id="BDD00724.1"/>
    </source>
</evidence>
<name>A0ABM7VIC0_9BACT</name>
<dbReference type="RefSeq" id="WP_338398529.1">
    <property type="nucleotide sequence ID" value="NZ_AP025293.1"/>
</dbReference>
<organism evidence="1 2">
    <name type="scientific">Persicobacter psychrovividus</name>
    <dbReference type="NCBI Taxonomy" id="387638"/>
    <lineage>
        <taxon>Bacteria</taxon>
        <taxon>Pseudomonadati</taxon>
        <taxon>Bacteroidota</taxon>
        <taxon>Cytophagia</taxon>
        <taxon>Cytophagales</taxon>
        <taxon>Persicobacteraceae</taxon>
        <taxon>Persicobacter</taxon>
    </lineage>
</organism>
<proteinExistence type="predicted"/>
<evidence type="ECO:0000313" key="2">
    <source>
        <dbReference type="Proteomes" id="UP001354989"/>
    </source>
</evidence>
<gene>
    <name evidence="1" type="ORF">PEPS_30040</name>
</gene>
<protein>
    <recommendedName>
        <fullName evidence="3">ParB/Sulfiredoxin domain-containing protein</fullName>
    </recommendedName>
</protein>
<evidence type="ECO:0008006" key="3">
    <source>
        <dbReference type="Google" id="ProtNLM"/>
    </source>
</evidence>
<geneLocation type="plasmid" evidence="1 2">
    <name>pPP1</name>
</geneLocation>
<dbReference type="Gene3D" id="3.90.1530.10">
    <property type="entry name" value="Conserved hypothetical protein from pyrococcus furiosus pfu- 392566-001, ParB domain"/>
    <property type="match status" value="1"/>
</dbReference>
<accession>A0ABM7VIC0</accession>
<dbReference type="SUPFAM" id="SSF110849">
    <property type="entry name" value="ParB/Sulfiredoxin"/>
    <property type="match status" value="1"/>
</dbReference>
<dbReference type="InterPro" id="IPR036086">
    <property type="entry name" value="ParB/Sulfiredoxin_sf"/>
</dbReference>
<keyword evidence="2" id="KW-1185">Reference proteome</keyword>
<reference evidence="1 2" key="1">
    <citation type="submission" date="2021-12" db="EMBL/GenBank/DDBJ databases">
        <title>Genome sequencing of bacteria with rrn-lacking chromosome and rrn-plasmid.</title>
        <authorList>
            <person name="Anda M."/>
            <person name="Iwasaki W."/>
        </authorList>
    </citation>
    <scope>NUCLEOTIDE SEQUENCE [LARGE SCALE GENOMIC DNA]</scope>
    <source>
        <strain evidence="1 2">NBRC 101262</strain>
        <plasmid evidence="1 2">pPP1</plasmid>
    </source>
</reference>
<sequence length="273" mass="31247">MNFLEQVKQGTGSVFAHHEQDQNPYVIYHSTQDISVHPDFEAYIQKPTPEEQQRLKESIQAEGVRDPLVVWLHEGEKILLDGHNRLGIIKALDLDRFPTVEKHFSNVDEAKEWMLINQLGRRNLNSKQMKYYRGLLYNRMKNENGGIRRGANFSGKNLPTEKRVSEYIAQEHGVSEKTVRNDALYQIGLDKLEAQEAGAKEAILLGFRKLSDAKVIAFAKDQPLSAPQKKESKSVSKLPTQSDIEKAIELLMLAKQEQYITQPQLQRLAQIIE</sequence>
<dbReference type="EMBL" id="AP025293">
    <property type="protein sequence ID" value="BDD00724.1"/>
    <property type="molecule type" value="Genomic_DNA"/>
</dbReference>
<keyword evidence="1" id="KW-0614">Plasmid</keyword>
<dbReference type="Proteomes" id="UP001354989">
    <property type="component" value="Plasmid pPP1"/>
</dbReference>